<keyword evidence="2 3" id="KW-0238">DNA-binding</keyword>
<reference evidence="5 6" key="1">
    <citation type="submission" date="2018-07" db="EMBL/GenBank/DDBJ databases">
        <title>Bacillus sp. YLB-04 draft genome sequence.</title>
        <authorList>
            <person name="Yu L."/>
            <person name="Tang X."/>
        </authorList>
    </citation>
    <scope>NUCLEOTIDE SEQUENCE [LARGE SCALE GENOMIC DNA]</scope>
    <source>
        <strain evidence="5 6">YLB-04</strain>
    </source>
</reference>
<dbReference type="AlphaFoldDB" id="A0A3D8GVD5"/>
<dbReference type="PANTHER" id="PTHR43479">
    <property type="entry name" value="ACREF/ENVCD OPERON REPRESSOR-RELATED"/>
    <property type="match status" value="1"/>
</dbReference>
<dbReference type="EMBL" id="QNQT01000001">
    <property type="protein sequence ID" value="RDU38169.1"/>
    <property type="molecule type" value="Genomic_DNA"/>
</dbReference>
<proteinExistence type="predicted"/>
<accession>A0A3D8GVD5</accession>
<dbReference type="Gene3D" id="1.10.357.10">
    <property type="entry name" value="Tetracycline Repressor, domain 2"/>
    <property type="match status" value="1"/>
</dbReference>
<evidence type="ECO:0000259" key="4">
    <source>
        <dbReference type="PROSITE" id="PS50977"/>
    </source>
</evidence>
<protein>
    <submittedName>
        <fullName evidence="5">TetR/AcrR family transcriptional regulator</fullName>
    </submittedName>
</protein>
<evidence type="ECO:0000313" key="5">
    <source>
        <dbReference type="EMBL" id="RDU38169.1"/>
    </source>
</evidence>
<feature type="domain" description="HTH tetR-type" evidence="4">
    <location>
        <begin position="10"/>
        <end position="70"/>
    </location>
</feature>
<feature type="DNA-binding region" description="H-T-H motif" evidence="3">
    <location>
        <begin position="33"/>
        <end position="52"/>
    </location>
</feature>
<comment type="caution">
    <text evidence="5">The sequence shown here is derived from an EMBL/GenBank/DDBJ whole genome shotgun (WGS) entry which is preliminary data.</text>
</comment>
<dbReference type="SUPFAM" id="SSF46689">
    <property type="entry name" value="Homeodomain-like"/>
    <property type="match status" value="1"/>
</dbReference>
<dbReference type="PROSITE" id="PS01081">
    <property type="entry name" value="HTH_TETR_1"/>
    <property type="match status" value="1"/>
</dbReference>
<dbReference type="InterPro" id="IPR023772">
    <property type="entry name" value="DNA-bd_HTH_TetR-type_CS"/>
</dbReference>
<dbReference type="Gene3D" id="1.10.10.60">
    <property type="entry name" value="Homeodomain-like"/>
    <property type="match status" value="1"/>
</dbReference>
<evidence type="ECO:0000256" key="3">
    <source>
        <dbReference type="PROSITE-ProRule" id="PRU00335"/>
    </source>
</evidence>
<dbReference type="OrthoDB" id="9780939at2"/>
<dbReference type="PANTHER" id="PTHR43479:SF11">
    <property type="entry name" value="ACREF_ENVCD OPERON REPRESSOR-RELATED"/>
    <property type="match status" value="1"/>
</dbReference>
<organism evidence="5 6">
    <name type="scientific">Neobacillus piezotolerans</name>
    <dbReference type="NCBI Taxonomy" id="2259171"/>
    <lineage>
        <taxon>Bacteria</taxon>
        <taxon>Bacillati</taxon>
        <taxon>Bacillota</taxon>
        <taxon>Bacilli</taxon>
        <taxon>Bacillales</taxon>
        <taxon>Bacillaceae</taxon>
        <taxon>Neobacillus</taxon>
    </lineage>
</organism>
<dbReference type="InterPro" id="IPR009057">
    <property type="entry name" value="Homeodomain-like_sf"/>
</dbReference>
<sequence length="203" mass="24039">MFSKFLNLETEKRDRILNAALDEFVQKGYENASTNEIVKKAGISKGLLFHYFKNKKQLYLYLYDYSLDIFEKEFFGKMAAMENEIFTKMRQIVLLKLELIHKHPDMFNFLMAAVRDESQEITLRNKELIERSYLKILENIDLSPFKGDLDIPKAINIIVWTLQGFSNEVQEKIKFLSLDEINYDEILAKMDGYLDVLRKSFYT</sequence>
<dbReference type="InterPro" id="IPR050624">
    <property type="entry name" value="HTH-type_Tx_Regulator"/>
</dbReference>
<dbReference type="SUPFAM" id="SSF48498">
    <property type="entry name" value="Tetracyclin repressor-like, C-terminal domain"/>
    <property type="match status" value="1"/>
</dbReference>
<dbReference type="RefSeq" id="WP_115450092.1">
    <property type="nucleotide sequence ID" value="NZ_QNQT01000001.1"/>
</dbReference>
<dbReference type="Pfam" id="PF00440">
    <property type="entry name" value="TetR_N"/>
    <property type="match status" value="1"/>
</dbReference>
<dbReference type="InterPro" id="IPR036271">
    <property type="entry name" value="Tet_transcr_reg_TetR-rel_C_sf"/>
</dbReference>
<name>A0A3D8GVD5_9BACI</name>
<evidence type="ECO:0000313" key="6">
    <source>
        <dbReference type="Proteomes" id="UP000257144"/>
    </source>
</evidence>
<evidence type="ECO:0000256" key="2">
    <source>
        <dbReference type="ARBA" id="ARBA00023125"/>
    </source>
</evidence>
<keyword evidence="6" id="KW-1185">Reference proteome</keyword>
<dbReference type="InterPro" id="IPR001647">
    <property type="entry name" value="HTH_TetR"/>
</dbReference>
<gene>
    <name evidence="5" type="ORF">DRW41_00945</name>
</gene>
<dbReference type="GO" id="GO:0003677">
    <property type="term" value="F:DNA binding"/>
    <property type="evidence" value="ECO:0007669"/>
    <property type="project" value="UniProtKB-UniRule"/>
</dbReference>
<dbReference type="PROSITE" id="PS50977">
    <property type="entry name" value="HTH_TETR_2"/>
    <property type="match status" value="1"/>
</dbReference>
<dbReference type="Proteomes" id="UP000257144">
    <property type="component" value="Unassembled WGS sequence"/>
</dbReference>
<evidence type="ECO:0000256" key="1">
    <source>
        <dbReference type="ARBA" id="ARBA00022491"/>
    </source>
</evidence>
<dbReference type="PRINTS" id="PR00455">
    <property type="entry name" value="HTHTETR"/>
</dbReference>
<keyword evidence="1" id="KW-0678">Repressor</keyword>